<sequence>MRISRIAAQLNMQSKCRNAMLTIASPSFFSELKQLEEKGLPNVYDRILVSDRVSNSRNAALLRYVMQMLTYYTKVHINFDLHAAVDGLEEIELGGKRSITRTKAARSGIRLADVFDQELFESKLRRLAHGYKARYGDLLKYDVEEEIERFRGYRTELAKYAIDGLSFMYSAQTSNMNIIIEGANAVMLDLSMGSYPYVTSSNTTISGIIAGLTLNPKAITETIGVVKAYTTRVGAGAFKTEDLEEYCHPITTQLWNRSRLTMYPTGSEQNSRRWAENGEHPQAENAAVADLVVVKHGHMVNYYTALNLTKLDVLDSFETIKIAIAYKDKSTGQELDYYPADHNILDNAEVVYHEMTGWNKPTTNARTYDELPKQAQDYIEYIEKFIGVKVKWIGTGPDREAMITRN</sequence>
<feature type="binding site" evidence="7">
    <location>
        <position position="106"/>
    </location>
    <ligand>
        <name>IMP</name>
        <dbReference type="ChEBI" id="CHEBI:58053"/>
        <note>ligand shared between dimeric partners</note>
    </ligand>
</feature>
<dbReference type="InterPro" id="IPR042109">
    <property type="entry name" value="Adenylosuccinate_synth_dom1"/>
</dbReference>
<dbReference type="GO" id="GO:0005525">
    <property type="term" value="F:GTP binding"/>
    <property type="evidence" value="ECO:0007669"/>
    <property type="project" value="UniProtKB-UniRule"/>
</dbReference>
<feature type="binding site" evidence="7">
    <location>
        <begin position="394"/>
        <end position="396"/>
    </location>
    <ligand>
        <name>GTP</name>
        <dbReference type="ChEBI" id="CHEBI:37565"/>
    </ligand>
</feature>
<comment type="catalytic activity">
    <reaction evidence="7">
        <text>IMP + L-aspartate + GTP = N(6)-(1,2-dicarboxyethyl)-AMP + GDP + phosphate + 2 H(+)</text>
        <dbReference type="Rhea" id="RHEA:15753"/>
        <dbReference type="ChEBI" id="CHEBI:15378"/>
        <dbReference type="ChEBI" id="CHEBI:29991"/>
        <dbReference type="ChEBI" id="CHEBI:37565"/>
        <dbReference type="ChEBI" id="CHEBI:43474"/>
        <dbReference type="ChEBI" id="CHEBI:57567"/>
        <dbReference type="ChEBI" id="CHEBI:58053"/>
        <dbReference type="ChEBI" id="CHEBI:58189"/>
        <dbReference type="EC" id="6.3.4.4"/>
    </reaction>
</comment>
<dbReference type="EC" id="6.3.4.4" evidence="7"/>
<evidence type="ECO:0000256" key="5">
    <source>
        <dbReference type="ARBA" id="ARBA00022842"/>
    </source>
</evidence>
<reference evidence="9" key="1">
    <citation type="journal article" date="2015" name="Genome Announc.">
        <title>Draft whole-genome sequence of the biocontrol agent Trichoderma harzianum T6776.</title>
        <authorList>
            <person name="Baroncelli R."/>
            <person name="Piaggeschi G."/>
            <person name="Fiorini L."/>
            <person name="Bertolini E."/>
            <person name="Zapparata A."/>
            <person name="Pe M.E."/>
            <person name="Sarrocco S."/>
            <person name="Vannacci G."/>
        </authorList>
    </citation>
    <scope>NUCLEOTIDE SEQUENCE [LARGE SCALE GENOMIC DNA]</scope>
    <source>
        <strain evidence="9">T6776</strain>
    </source>
</reference>
<keyword evidence="5 7" id="KW-0460">Magnesium</keyword>
<evidence type="ECO:0000256" key="4">
    <source>
        <dbReference type="ARBA" id="ARBA00022755"/>
    </source>
</evidence>
<evidence type="ECO:0000313" key="8">
    <source>
        <dbReference type="EMBL" id="KKP05112.1"/>
    </source>
</evidence>
<evidence type="ECO:0000313" key="9">
    <source>
        <dbReference type="Proteomes" id="UP000034112"/>
    </source>
</evidence>
<evidence type="ECO:0000256" key="6">
    <source>
        <dbReference type="ARBA" id="ARBA00023134"/>
    </source>
</evidence>
<keyword evidence="1 7" id="KW-0436">Ligase</keyword>
<keyword evidence="2 7" id="KW-0479">Metal-binding</keyword>
<dbReference type="EMBL" id="JOKZ01000058">
    <property type="protein sequence ID" value="KKP05112.1"/>
    <property type="molecule type" value="Genomic_DNA"/>
</dbReference>
<feature type="binding site" evidence="7">
    <location>
        <position position="272"/>
    </location>
    <ligand>
        <name>GTP</name>
        <dbReference type="ChEBI" id="CHEBI:37565"/>
    </ligand>
</feature>
<dbReference type="InterPro" id="IPR027417">
    <property type="entry name" value="P-loop_NTPase"/>
</dbReference>
<comment type="subunit">
    <text evidence="7">Homodimer.</text>
</comment>
<dbReference type="GO" id="GO:0000287">
    <property type="term" value="F:magnesium ion binding"/>
    <property type="evidence" value="ECO:0007669"/>
    <property type="project" value="UniProtKB-UniRule"/>
</dbReference>
<comment type="caution">
    <text evidence="7">Lacks conserved residue(s) required for the propagation of feature annotation.</text>
</comment>
<dbReference type="SMART" id="SM00788">
    <property type="entry name" value="Adenylsucc_synt"/>
    <property type="match status" value="1"/>
</dbReference>
<evidence type="ECO:0000256" key="7">
    <source>
        <dbReference type="HAMAP-Rule" id="MF_03125"/>
    </source>
</evidence>
<dbReference type="GO" id="GO:0005737">
    <property type="term" value="C:cytoplasm"/>
    <property type="evidence" value="ECO:0007669"/>
    <property type="project" value="UniProtKB-SubCell"/>
</dbReference>
<evidence type="ECO:0000256" key="3">
    <source>
        <dbReference type="ARBA" id="ARBA00022741"/>
    </source>
</evidence>
<comment type="subcellular location">
    <subcellularLocation>
        <location evidence="7">Cytoplasm</location>
    </subcellularLocation>
</comment>
<dbReference type="InterPro" id="IPR001114">
    <property type="entry name" value="Adenylosuccinate_synthetase"/>
</dbReference>
<feature type="binding site" evidence="7">
    <location>
        <position position="199"/>
    </location>
    <ligand>
        <name>IMP</name>
        <dbReference type="ChEBI" id="CHEBI:58053"/>
    </ligand>
</feature>
<organism evidence="8 9">
    <name type="scientific">Trichoderma harzianum</name>
    <name type="common">Hypocrea lixii</name>
    <dbReference type="NCBI Taxonomy" id="5544"/>
    <lineage>
        <taxon>Eukaryota</taxon>
        <taxon>Fungi</taxon>
        <taxon>Dikarya</taxon>
        <taxon>Ascomycota</taxon>
        <taxon>Pezizomycotina</taxon>
        <taxon>Sordariomycetes</taxon>
        <taxon>Hypocreomycetidae</taxon>
        <taxon>Hypocreales</taxon>
        <taxon>Hypocreaceae</taxon>
        <taxon>Trichoderma</taxon>
    </lineage>
</organism>
<evidence type="ECO:0000256" key="1">
    <source>
        <dbReference type="ARBA" id="ARBA00022598"/>
    </source>
</evidence>
<comment type="caution">
    <text evidence="8">The sequence shown here is derived from an EMBL/GenBank/DDBJ whole genome shotgun (WGS) entry which is preliminary data.</text>
</comment>
<proteinExistence type="inferred from homology"/>
<keyword evidence="7" id="KW-0963">Cytoplasm</keyword>
<comment type="pathway">
    <text evidence="7">Purine metabolism; AMP biosynthesis via de novo pathway; AMP from IMP: step 1/2.</text>
</comment>
<dbReference type="PANTHER" id="PTHR11846:SF0">
    <property type="entry name" value="ADENYLOSUCCINATE SYNTHETASE"/>
    <property type="match status" value="1"/>
</dbReference>
<dbReference type="GO" id="GO:0046040">
    <property type="term" value="P:IMP metabolic process"/>
    <property type="evidence" value="ECO:0007669"/>
    <property type="project" value="TreeGrafter"/>
</dbReference>
<dbReference type="Gene3D" id="3.90.170.10">
    <property type="entry name" value="Adenylosuccinate Synthetase, subunit A, domain 3"/>
    <property type="match status" value="1"/>
</dbReference>
<dbReference type="OMA" id="QSYVRFL"/>
<dbReference type="InterPro" id="IPR042111">
    <property type="entry name" value="Adenylosuccinate_synth_dom3"/>
</dbReference>
<dbReference type="SUPFAM" id="SSF52540">
    <property type="entry name" value="P-loop containing nucleoside triphosphate hydrolases"/>
    <property type="match status" value="1"/>
</dbReference>
<comment type="function">
    <text evidence="7">Plays an important role in the de novo pathway and in the salvage pathway of purine nucleotide biosynthesis. Catalyzes the first commited step in the biosynthesis of AMP from IMP.</text>
</comment>
<evidence type="ECO:0000256" key="2">
    <source>
        <dbReference type="ARBA" id="ARBA00022723"/>
    </source>
</evidence>
<dbReference type="Proteomes" id="UP000034112">
    <property type="component" value="Unassembled WGS sequence"/>
</dbReference>
<dbReference type="AlphaFoldDB" id="A0A0F9ZYR1"/>
<dbReference type="GO" id="GO:0044208">
    <property type="term" value="P:'de novo' AMP biosynthetic process"/>
    <property type="evidence" value="ECO:0007669"/>
    <property type="project" value="UniProtKB-UniRule"/>
</dbReference>
<comment type="cofactor">
    <cofactor evidence="7">
        <name>Mg(2+)</name>
        <dbReference type="ChEBI" id="CHEBI:18420"/>
    </cofactor>
    <text evidence="7">Binds 1 Mg(2+) ion per subunit.</text>
</comment>
<dbReference type="Gene3D" id="3.40.440.10">
    <property type="entry name" value="Adenylosuccinate Synthetase, subunit A, domain 1"/>
    <property type="match status" value="1"/>
</dbReference>
<dbReference type="OrthoDB" id="10265645at2759"/>
<accession>A0A0F9ZYR1</accession>
<dbReference type="UniPathway" id="UPA00075">
    <property type="reaction ID" value="UER00335"/>
</dbReference>
<protein>
    <recommendedName>
        <fullName evidence="7">Adenylosuccinate synthetase</fullName>
        <shortName evidence="7">AMPSase</shortName>
        <shortName evidence="7">AdSS</shortName>
        <ecNumber evidence="7">6.3.4.4</ecNumber>
    </recommendedName>
    <alternativeName>
        <fullName evidence="7">IMP--aspartate ligase</fullName>
    </alternativeName>
</protein>
<dbReference type="GO" id="GO:0004019">
    <property type="term" value="F:adenylosuccinate synthase activity"/>
    <property type="evidence" value="ECO:0007669"/>
    <property type="project" value="UniProtKB-UniRule"/>
</dbReference>
<feature type="binding site" evidence="7">
    <location>
        <begin position="310"/>
        <end position="312"/>
    </location>
    <ligand>
        <name>GTP</name>
        <dbReference type="ChEBI" id="CHEBI:37565"/>
    </ligand>
</feature>
<gene>
    <name evidence="8" type="ORF">THAR02_02771</name>
</gene>
<dbReference type="Pfam" id="PF00709">
    <property type="entry name" value="Adenylsucc_synt"/>
    <property type="match status" value="1"/>
</dbReference>
<keyword evidence="6 7" id="KW-0342">GTP-binding</keyword>
<keyword evidence="3 7" id="KW-0547">Nucleotide-binding</keyword>
<name>A0A0F9ZYR1_TRIHA</name>
<keyword evidence="4 7" id="KW-0658">Purine biosynthesis</keyword>
<dbReference type="PANTHER" id="PTHR11846">
    <property type="entry name" value="ADENYLOSUCCINATE SYNTHETASE"/>
    <property type="match status" value="1"/>
</dbReference>
<feature type="binding site" evidence="7">
    <location>
        <position position="184"/>
    </location>
    <ligand>
        <name>IMP</name>
        <dbReference type="ChEBI" id="CHEBI:58053"/>
    </ligand>
</feature>
<comment type="similarity">
    <text evidence="7">Belongs to the adenylosuccinate synthetase family.</text>
</comment>
<dbReference type="HAMAP" id="MF_00011">
    <property type="entry name" value="Adenylosucc_synth"/>
    <property type="match status" value="1"/>
</dbReference>